<dbReference type="Pfam" id="PF07534">
    <property type="entry name" value="TLD"/>
    <property type="match status" value="1"/>
</dbReference>
<sequence>MSFPIEYLPEQTQEWIFLLHKKIEISSKHYILIFTAHKNENKSQIILLSYLPFKIEKEKEKEKENEIEKEKEKEKEEEKKSTTEKKTYSCDVETKMTKKKVDSVFKQIENNTSAFEYSEDDDHFVLSLGLQDFILEKKTLPYVDQYYETLVVEEKYKEYENKIEQLTNEKKQMQIDFQKRTKELQETIEELTNKNKKLLIELGDLKEKEEKENVTVNFLEESKILLKEKENHQKYRTKLQKWLLDAGFDANLKLRYSTRKHGWSNRVFHKKCDRKGRSLTLIKLKNGSLFGGYAEGEWWSPQGSGKFHNSTNQKSFIFSLRSKNSNRKSFIFKRRISNNTFEMTSNKNYGPIWGGGKGYDLLLNLEAQDNCFSSLGACYWSDSAKLTKKNHTSFLAGTDDDWEFGSIEIFCEK</sequence>
<feature type="domain" description="TLDc" evidence="3">
    <location>
        <begin position="225"/>
        <end position="405"/>
    </location>
</feature>
<keyword evidence="1" id="KW-0175">Coiled coil</keyword>
<protein>
    <submittedName>
        <fullName evidence="4">Pep-cterm sorting domain-containing protein</fullName>
    </submittedName>
</protein>
<reference evidence="4" key="1">
    <citation type="submission" date="2022-08" db="EMBL/GenBank/DDBJ databases">
        <title>Novel sulfate-reducing endosymbionts in the free-living metamonad Anaeramoeba.</title>
        <authorList>
            <person name="Jerlstrom-Hultqvist J."/>
            <person name="Cepicka I."/>
            <person name="Gallot-Lavallee L."/>
            <person name="Salas-Leiva D."/>
            <person name="Curtis B.A."/>
            <person name="Zahonova K."/>
            <person name="Pipaliya S."/>
            <person name="Dacks J."/>
            <person name="Roger A.J."/>
        </authorList>
    </citation>
    <scope>NUCLEOTIDE SEQUENCE</scope>
    <source>
        <strain evidence="4">Schooner1</strain>
    </source>
</reference>
<evidence type="ECO:0000313" key="5">
    <source>
        <dbReference type="Proteomes" id="UP001150062"/>
    </source>
</evidence>
<proteinExistence type="predicted"/>
<organism evidence="4 5">
    <name type="scientific">Anaeramoeba flamelloides</name>
    <dbReference type="NCBI Taxonomy" id="1746091"/>
    <lineage>
        <taxon>Eukaryota</taxon>
        <taxon>Metamonada</taxon>
        <taxon>Anaeramoebidae</taxon>
        <taxon>Anaeramoeba</taxon>
    </lineage>
</organism>
<accession>A0ABQ8XYE0</accession>
<keyword evidence="5" id="KW-1185">Reference proteome</keyword>
<feature type="coiled-coil region" evidence="1">
    <location>
        <begin position="149"/>
        <end position="208"/>
    </location>
</feature>
<gene>
    <name evidence="4" type="ORF">M0813_27186</name>
</gene>
<evidence type="ECO:0000259" key="3">
    <source>
        <dbReference type="PROSITE" id="PS51886"/>
    </source>
</evidence>
<feature type="region of interest" description="Disordered" evidence="2">
    <location>
        <begin position="62"/>
        <end position="86"/>
    </location>
</feature>
<evidence type="ECO:0000256" key="2">
    <source>
        <dbReference type="SAM" id="MobiDB-lite"/>
    </source>
</evidence>
<dbReference type="Proteomes" id="UP001150062">
    <property type="component" value="Unassembled WGS sequence"/>
</dbReference>
<name>A0ABQ8XYE0_9EUKA</name>
<evidence type="ECO:0000256" key="1">
    <source>
        <dbReference type="SAM" id="Coils"/>
    </source>
</evidence>
<evidence type="ECO:0000313" key="4">
    <source>
        <dbReference type="EMBL" id="KAJ6237623.1"/>
    </source>
</evidence>
<dbReference type="PANTHER" id="PTHR23354">
    <property type="entry name" value="NUCLEOLAR PROTEIN 7/ESTROGEN RECEPTOR COACTIVATOR-RELATED"/>
    <property type="match status" value="1"/>
</dbReference>
<dbReference type="PROSITE" id="PS51886">
    <property type="entry name" value="TLDC"/>
    <property type="match status" value="1"/>
</dbReference>
<dbReference type="InterPro" id="IPR006571">
    <property type="entry name" value="TLDc_dom"/>
</dbReference>
<dbReference type="EMBL" id="JAOAOG010000239">
    <property type="protein sequence ID" value="KAJ6237623.1"/>
    <property type="molecule type" value="Genomic_DNA"/>
</dbReference>
<comment type="caution">
    <text evidence="4">The sequence shown here is derived from an EMBL/GenBank/DDBJ whole genome shotgun (WGS) entry which is preliminary data.</text>
</comment>